<feature type="transmembrane region" description="Helical" evidence="1">
    <location>
        <begin position="244"/>
        <end position="266"/>
    </location>
</feature>
<dbReference type="RefSeq" id="WP_188508927.1">
    <property type="nucleotide sequence ID" value="NZ_BMGB01000001.1"/>
</dbReference>
<feature type="transmembrane region" description="Helical" evidence="1">
    <location>
        <begin position="153"/>
        <end position="174"/>
    </location>
</feature>
<organism evidence="2 3">
    <name type="scientific">Conyzicola nivalis</name>
    <dbReference type="NCBI Taxonomy" id="1477021"/>
    <lineage>
        <taxon>Bacteria</taxon>
        <taxon>Bacillati</taxon>
        <taxon>Actinomycetota</taxon>
        <taxon>Actinomycetes</taxon>
        <taxon>Micrococcales</taxon>
        <taxon>Microbacteriaceae</taxon>
        <taxon>Conyzicola</taxon>
    </lineage>
</organism>
<keyword evidence="3" id="KW-1185">Reference proteome</keyword>
<accession>A0A916WEU1</accession>
<dbReference type="AlphaFoldDB" id="A0A916WEU1"/>
<name>A0A916WEU1_9MICO</name>
<reference evidence="2" key="1">
    <citation type="journal article" date="2014" name="Int. J. Syst. Evol. Microbiol.">
        <title>Complete genome sequence of Corynebacterium casei LMG S-19264T (=DSM 44701T), isolated from a smear-ripened cheese.</title>
        <authorList>
            <consortium name="US DOE Joint Genome Institute (JGI-PGF)"/>
            <person name="Walter F."/>
            <person name="Albersmeier A."/>
            <person name="Kalinowski J."/>
            <person name="Ruckert C."/>
        </authorList>
    </citation>
    <scope>NUCLEOTIDE SEQUENCE</scope>
    <source>
        <strain evidence="2">CGMCC 1.12813</strain>
    </source>
</reference>
<keyword evidence="1" id="KW-0472">Membrane</keyword>
<dbReference type="Proteomes" id="UP000606922">
    <property type="component" value="Unassembled WGS sequence"/>
</dbReference>
<comment type="caution">
    <text evidence="2">The sequence shown here is derived from an EMBL/GenBank/DDBJ whole genome shotgun (WGS) entry which is preliminary data.</text>
</comment>
<feature type="transmembrane region" description="Helical" evidence="1">
    <location>
        <begin position="63"/>
        <end position="83"/>
    </location>
</feature>
<evidence type="ECO:0000256" key="1">
    <source>
        <dbReference type="SAM" id="Phobius"/>
    </source>
</evidence>
<feature type="transmembrane region" description="Helical" evidence="1">
    <location>
        <begin position="181"/>
        <end position="198"/>
    </location>
</feature>
<protein>
    <submittedName>
        <fullName evidence="2">ABC transporter permease</fullName>
    </submittedName>
</protein>
<gene>
    <name evidence="2" type="ORF">GCM10010979_02830</name>
</gene>
<proteinExistence type="predicted"/>
<keyword evidence="1" id="KW-0812">Transmembrane</keyword>
<sequence>MSIVRATRAELAKVFTVRLWWILALVMAVYVGSLAGILAGVFGGLDLSADPTAPTVDVSQLHLVIYSTASAIGYVFPVLLGALSATSESRHQTLTPTFLANPRRAQVLVAKSIAMALIGAFFGVVALVGSIGTGAVVLAAVGKDTGLDDPDTWVLVGRVVLAMALWAVIGVALGSLVPNQVAALVIVLAFTQFVEPILRSVSAIWEWTARVGQFLPGAASDALVGWSVFTSLGAMTTEVVELEWWQGGLVLFGIAAIVGVAGYFAVWKRDVT</sequence>
<evidence type="ECO:0000313" key="2">
    <source>
        <dbReference type="EMBL" id="GGA91583.1"/>
    </source>
</evidence>
<keyword evidence="1" id="KW-1133">Transmembrane helix</keyword>
<feature type="transmembrane region" description="Helical" evidence="1">
    <location>
        <begin position="113"/>
        <end position="141"/>
    </location>
</feature>
<evidence type="ECO:0000313" key="3">
    <source>
        <dbReference type="Proteomes" id="UP000606922"/>
    </source>
</evidence>
<feature type="transmembrane region" description="Helical" evidence="1">
    <location>
        <begin position="20"/>
        <end position="43"/>
    </location>
</feature>
<reference evidence="2" key="2">
    <citation type="submission" date="2020-09" db="EMBL/GenBank/DDBJ databases">
        <authorList>
            <person name="Sun Q."/>
            <person name="Zhou Y."/>
        </authorList>
    </citation>
    <scope>NUCLEOTIDE SEQUENCE</scope>
    <source>
        <strain evidence="2">CGMCC 1.12813</strain>
    </source>
</reference>
<dbReference type="EMBL" id="BMGB01000001">
    <property type="protein sequence ID" value="GGA91583.1"/>
    <property type="molecule type" value="Genomic_DNA"/>
</dbReference>